<dbReference type="Gene3D" id="1.20.930.10">
    <property type="entry name" value="Conserved domain common to transcription factors TFIIS, elongin A, CRSP70"/>
    <property type="match status" value="1"/>
</dbReference>
<feature type="compositionally biased region" description="Basic and acidic residues" evidence="4">
    <location>
        <begin position="287"/>
        <end position="306"/>
    </location>
</feature>
<dbReference type="Gene3D" id="6.10.250.3180">
    <property type="match status" value="1"/>
</dbReference>
<evidence type="ECO:0000256" key="2">
    <source>
        <dbReference type="ARBA" id="ARBA00023242"/>
    </source>
</evidence>
<evidence type="ECO:0000256" key="4">
    <source>
        <dbReference type="SAM" id="MobiDB-lite"/>
    </source>
</evidence>
<organism evidence="6 7">
    <name type="scientific">Cryptolaemus montrouzieri</name>
    <dbReference type="NCBI Taxonomy" id="559131"/>
    <lineage>
        <taxon>Eukaryota</taxon>
        <taxon>Metazoa</taxon>
        <taxon>Ecdysozoa</taxon>
        <taxon>Arthropoda</taxon>
        <taxon>Hexapoda</taxon>
        <taxon>Insecta</taxon>
        <taxon>Pterygota</taxon>
        <taxon>Neoptera</taxon>
        <taxon>Endopterygota</taxon>
        <taxon>Coleoptera</taxon>
        <taxon>Polyphaga</taxon>
        <taxon>Cucujiformia</taxon>
        <taxon>Coccinelloidea</taxon>
        <taxon>Coccinellidae</taxon>
        <taxon>Scymninae</taxon>
        <taxon>Scymnini</taxon>
        <taxon>Cryptolaemus</taxon>
    </lineage>
</organism>
<feature type="compositionally biased region" description="Polar residues" evidence="4">
    <location>
        <begin position="313"/>
        <end position="330"/>
    </location>
</feature>
<feature type="region of interest" description="Disordered" evidence="4">
    <location>
        <begin position="597"/>
        <end position="632"/>
    </location>
</feature>
<dbReference type="GO" id="GO:0006366">
    <property type="term" value="P:transcription by RNA polymerase II"/>
    <property type="evidence" value="ECO:0007669"/>
    <property type="project" value="UniProtKB-ARBA"/>
</dbReference>
<feature type="compositionally biased region" description="Basic and acidic residues" evidence="4">
    <location>
        <begin position="349"/>
        <end position="363"/>
    </location>
</feature>
<dbReference type="Proteomes" id="UP001516400">
    <property type="component" value="Unassembled WGS sequence"/>
</dbReference>
<evidence type="ECO:0000313" key="6">
    <source>
        <dbReference type="EMBL" id="KAL3278643.1"/>
    </source>
</evidence>
<evidence type="ECO:0000259" key="5">
    <source>
        <dbReference type="PROSITE" id="PS51319"/>
    </source>
</evidence>
<comment type="caution">
    <text evidence="6">The sequence shown here is derived from an EMBL/GenBank/DDBJ whole genome shotgun (WGS) entry which is preliminary data.</text>
</comment>
<feature type="region of interest" description="Disordered" evidence="4">
    <location>
        <begin position="104"/>
        <end position="370"/>
    </location>
</feature>
<dbReference type="SMART" id="SM00509">
    <property type="entry name" value="TFS2N"/>
    <property type="match status" value="1"/>
</dbReference>
<dbReference type="Pfam" id="PF06881">
    <property type="entry name" value="Elongin_A"/>
    <property type="match status" value="1"/>
</dbReference>
<dbReference type="GO" id="GO:0005634">
    <property type="term" value="C:nucleus"/>
    <property type="evidence" value="ECO:0007669"/>
    <property type="project" value="UniProtKB-SubCell"/>
</dbReference>
<dbReference type="EMBL" id="JABFTP020000124">
    <property type="protein sequence ID" value="KAL3278643.1"/>
    <property type="molecule type" value="Genomic_DNA"/>
</dbReference>
<dbReference type="InterPro" id="IPR051870">
    <property type="entry name" value="Elongin-A_domain"/>
</dbReference>
<dbReference type="InterPro" id="IPR017923">
    <property type="entry name" value="TFIIS_N"/>
</dbReference>
<keyword evidence="7" id="KW-1185">Reference proteome</keyword>
<evidence type="ECO:0000313" key="7">
    <source>
        <dbReference type="Proteomes" id="UP001516400"/>
    </source>
</evidence>
<accession>A0ABD2NIQ3</accession>
<feature type="compositionally biased region" description="Basic and acidic residues" evidence="4">
    <location>
        <begin position="240"/>
        <end position="280"/>
    </location>
</feature>
<feature type="compositionally biased region" description="Basic and acidic residues" evidence="4">
    <location>
        <begin position="120"/>
        <end position="163"/>
    </location>
</feature>
<dbReference type="PROSITE" id="PS51319">
    <property type="entry name" value="TFIIS_N"/>
    <property type="match status" value="1"/>
</dbReference>
<dbReference type="PANTHER" id="PTHR15141">
    <property type="entry name" value="TRANSCRIPTION ELONGATION FACTOR B POLYPEPTIDE 3"/>
    <property type="match status" value="1"/>
</dbReference>
<dbReference type="SUPFAM" id="SSF47676">
    <property type="entry name" value="Conserved domain common to transcription factors TFIIS, elongin A, CRSP70"/>
    <property type="match status" value="1"/>
</dbReference>
<dbReference type="InterPro" id="IPR035441">
    <property type="entry name" value="TFIIS/LEDGF_dom_sf"/>
</dbReference>
<protein>
    <recommendedName>
        <fullName evidence="5">TFIIS N-terminal domain-containing protein</fullName>
    </recommendedName>
</protein>
<dbReference type="AlphaFoldDB" id="A0ABD2NIQ3"/>
<feature type="domain" description="TFIIS N-terminal" evidence="5">
    <location>
        <begin position="10"/>
        <end position="85"/>
    </location>
</feature>
<keyword evidence="2 3" id="KW-0539">Nucleus</keyword>
<sequence length="644" mass="73534">MEESEESLLNAINHYQSGLERYIQRQDQPKMLHSLGRLFKLPIKVCHLESTGVGRTVNSLRKTEGVVGDLAKSLVAKWKEMVLMEEKKQAETVSTDEDNEIISTHEEEKQSTSHINISNDTKRHSEKYERKSSEKSHDSKSHTENNSKENKHKEISKKNHANNEDDDDPKNSGSEISEHKRKKDKSHENEKNRHKSKESKNKPRQSSDDESEYETHKSRSKHDKHESSDKKEHKHKSSHERREESSKKATSEPREEKRSDKEKKREHKSKESKDKREDRHDKHKSSKHEGGDSKSSDSKKEKDVGTKKKNTKSESYSAVMNGIGSESGTSFADALGMCGPPPSKKKKSSQPERPREPSPKPDENDLSYELPLPKEPLENLDINISTLLPPITPHYRPLGLPVHDDQPKKLLSDDEALSRVMMNKNQRTKVFSGNKVAWGKVPSLFDICVRILQDNLDALEYTGGVPYSILKPILEKATANQLYMMEHHNPYLIEDSDELWKLHCQKEFRNKSREELETWRDMYMRCLDEREAKLKALTANIKQSQDKSIPVRTTKLAYVDSVAKPPRNIARKQAKNDTSSVRPSPSSKLVTLATKGEASKVAVPNPGARAAERSSSGPSHHPMKAKKAPLMAKTLSLFKNRFRR</sequence>
<dbReference type="PANTHER" id="PTHR15141:SF76">
    <property type="entry name" value="TRANSCRIPTION ELONGATION FACTOR B POLYPEPTIDE 3"/>
    <property type="match status" value="1"/>
</dbReference>
<comment type="subcellular location">
    <subcellularLocation>
        <location evidence="1 3">Nucleus</location>
    </subcellularLocation>
</comment>
<dbReference type="Pfam" id="PF08711">
    <property type="entry name" value="Med26"/>
    <property type="match status" value="1"/>
</dbReference>
<feature type="compositionally biased region" description="Basic and acidic residues" evidence="4">
    <location>
        <begin position="198"/>
        <end position="231"/>
    </location>
</feature>
<name>A0ABD2NIQ3_9CUCU</name>
<gene>
    <name evidence="6" type="ORF">HHI36_016182</name>
</gene>
<evidence type="ECO:0000256" key="3">
    <source>
        <dbReference type="PROSITE-ProRule" id="PRU00649"/>
    </source>
</evidence>
<dbReference type="InterPro" id="IPR003617">
    <property type="entry name" value="TFIIS/CRSP70_N_sub"/>
</dbReference>
<evidence type="ECO:0000256" key="1">
    <source>
        <dbReference type="ARBA" id="ARBA00004123"/>
    </source>
</evidence>
<dbReference type="InterPro" id="IPR010684">
    <property type="entry name" value="RNA_pol_II_trans_fac_SIII_A"/>
</dbReference>
<proteinExistence type="predicted"/>
<reference evidence="6 7" key="1">
    <citation type="journal article" date="2021" name="BMC Biol.">
        <title>Horizontally acquired antibacterial genes associated with adaptive radiation of ladybird beetles.</title>
        <authorList>
            <person name="Li H.S."/>
            <person name="Tang X.F."/>
            <person name="Huang Y.H."/>
            <person name="Xu Z.Y."/>
            <person name="Chen M.L."/>
            <person name="Du X.Y."/>
            <person name="Qiu B.Y."/>
            <person name="Chen P.T."/>
            <person name="Zhang W."/>
            <person name="Slipinski A."/>
            <person name="Escalona H.E."/>
            <person name="Waterhouse R.M."/>
            <person name="Zwick A."/>
            <person name="Pang H."/>
        </authorList>
    </citation>
    <scope>NUCLEOTIDE SEQUENCE [LARGE SCALE GENOMIC DNA]</scope>
    <source>
        <strain evidence="6">SYSU2018</strain>
    </source>
</reference>